<accession>A0A1S1NLT2</accession>
<comment type="caution">
    <text evidence="1">The sequence shown here is derived from an EMBL/GenBank/DDBJ whole genome shotgun (WGS) entry which is preliminary data.</text>
</comment>
<evidence type="ECO:0000313" key="4">
    <source>
        <dbReference type="Proteomes" id="UP000238296"/>
    </source>
</evidence>
<evidence type="ECO:0000313" key="2">
    <source>
        <dbReference type="EMBL" id="PQM45620.1"/>
    </source>
</evidence>
<gene>
    <name evidence="1" type="ORF">BKN37_07030</name>
    <name evidence="2" type="ORF">C1Y40_04211</name>
</gene>
<dbReference type="AlphaFoldDB" id="A0A1S1NLT2"/>
<protein>
    <submittedName>
        <fullName evidence="1">Uncharacterized protein</fullName>
    </submittedName>
</protein>
<reference evidence="2 4" key="2">
    <citation type="journal article" date="2017" name="Int. J. Syst. Evol. Microbiol.">
        <title>Mycobacterium talmoniae sp. nov., a slowly growing mycobacterium isolated from human respiratory samples.</title>
        <authorList>
            <person name="Davidson R.M."/>
            <person name="DeGroote M.A."/>
            <person name="Marola J.L."/>
            <person name="Buss S."/>
            <person name="Jones V."/>
            <person name="McNeil M.R."/>
            <person name="Freifeld A.G."/>
            <person name="Elaine Epperson L."/>
            <person name="Hasan N.A."/>
            <person name="Jackson M."/>
            <person name="Iwen P.C."/>
            <person name="Salfinger M."/>
            <person name="Strong M."/>
        </authorList>
    </citation>
    <scope>NUCLEOTIDE SEQUENCE [LARGE SCALE GENOMIC DNA]</scope>
    <source>
        <strain evidence="2 4">ATCC BAA-2683</strain>
    </source>
</reference>
<reference evidence="2" key="3">
    <citation type="submission" date="2018-01" db="EMBL/GenBank/DDBJ databases">
        <authorList>
            <person name="Gaut B.S."/>
            <person name="Morton B.R."/>
            <person name="Clegg M.T."/>
            <person name="Duvall M.R."/>
        </authorList>
    </citation>
    <scope>NUCLEOTIDE SEQUENCE</scope>
    <source>
        <strain evidence="2">ATCC BAA-2683</strain>
    </source>
</reference>
<name>A0A1S1NLT2_9MYCO</name>
<organism evidence="1 3">
    <name type="scientific">Mycobacterium talmoniae</name>
    <dbReference type="NCBI Taxonomy" id="1858794"/>
    <lineage>
        <taxon>Bacteria</taxon>
        <taxon>Bacillati</taxon>
        <taxon>Actinomycetota</taxon>
        <taxon>Actinomycetes</taxon>
        <taxon>Mycobacteriales</taxon>
        <taxon>Mycobacteriaceae</taxon>
        <taxon>Mycobacterium</taxon>
    </lineage>
</organism>
<keyword evidence="3" id="KW-1185">Reference proteome</keyword>
<evidence type="ECO:0000313" key="1">
    <source>
        <dbReference type="EMBL" id="OHV05122.1"/>
    </source>
</evidence>
<dbReference type="EMBL" id="MLQM01000023">
    <property type="protein sequence ID" value="OHV05122.1"/>
    <property type="molecule type" value="Genomic_DNA"/>
</dbReference>
<reference evidence="1 3" key="1">
    <citation type="submission" date="2016-10" db="EMBL/GenBank/DDBJ databases">
        <title>Genome sequence of Mycobacterium talmonii.</title>
        <authorList>
            <person name="Greninger A.L."/>
            <person name="Elliott B."/>
            <person name="Vasireddy S."/>
            <person name="Vasireddy R."/>
        </authorList>
    </citation>
    <scope>NUCLEOTIDE SEQUENCE [LARGE SCALE GENOMIC DNA]</scope>
    <source>
        <strain evidence="1">MO-5499</strain>
        <strain evidence="3">NE-TNMC-100812</strain>
    </source>
</reference>
<evidence type="ECO:0000313" key="3">
    <source>
        <dbReference type="Proteomes" id="UP000179734"/>
    </source>
</evidence>
<dbReference type="EMBL" id="PPEA01000611">
    <property type="protein sequence ID" value="PQM45620.1"/>
    <property type="molecule type" value="Genomic_DNA"/>
</dbReference>
<dbReference type="Proteomes" id="UP000179734">
    <property type="component" value="Unassembled WGS sequence"/>
</dbReference>
<proteinExistence type="predicted"/>
<sequence length="123" mass="13131">MSVFPLRLPSQGLRELVREVAASERISQNEFIVQAVAHEVLLRGATLADDLERAAKRIGELTDAEYAKIVDRSLADFAQGEGLAEPLPARAIDLEDAAQAEPGTDSLGVVAAFESARADSAQD</sequence>
<dbReference type="RefSeq" id="WP_071023760.1">
    <property type="nucleotide sequence ID" value="NZ_MLQM01000023.1"/>
</dbReference>
<dbReference type="Proteomes" id="UP000238296">
    <property type="component" value="Unassembled WGS sequence"/>
</dbReference>